<organism evidence="1">
    <name type="scientific">Hyalella azteca</name>
    <name type="common">Amphipod</name>
    <dbReference type="NCBI Taxonomy" id="294128"/>
    <lineage>
        <taxon>Eukaryota</taxon>
        <taxon>Metazoa</taxon>
        <taxon>Ecdysozoa</taxon>
        <taxon>Arthropoda</taxon>
        <taxon>Crustacea</taxon>
        <taxon>Multicrustacea</taxon>
        <taxon>Malacostraca</taxon>
        <taxon>Eumalacostraca</taxon>
        <taxon>Peracarida</taxon>
        <taxon>Amphipoda</taxon>
        <taxon>Senticaudata</taxon>
        <taxon>Talitrida</taxon>
        <taxon>Talitroidea</taxon>
        <taxon>Hyalellidae</taxon>
        <taxon>Hyalella</taxon>
    </lineage>
</organism>
<dbReference type="AlphaFoldDB" id="A0A6A0HEL8"/>
<reference evidence="1" key="1">
    <citation type="submission" date="2014-08" db="EMBL/GenBank/DDBJ databases">
        <authorList>
            <person name="Murali S."/>
            <person name="Richards S."/>
            <person name="Bandaranaike D."/>
            <person name="Bellair M."/>
            <person name="Blankenburg K."/>
            <person name="Chao H."/>
            <person name="Dinh H."/>
            <person name="Doddapaneni H."/>
            <person name="Dugan-Rocha S."/>
            <person name="Elkadiri S."/>
            <person name="Gnanaolivu R."/>
            <person name="Hughes D."/>
            <person name="Lee S."/>
            <person name="Li M."/>
            <person name="Ming W."/>
            <person name="Munidasa M."/>
            <person name="Muniz J."/>
            <person name="Nguyen L."/>
            <person name="Osuji N."/>
            <person name="Pu L.-L."/>
            <person name="Puazo M."/>
            <person name="Skinner E."/>
            <person name="Qu C."/>
            <person name="Quiroz J."/>
            <person name="Raj R."/>
            <person name="Weissenberger G."/>
            <person name="Xin Y."/>
            <person name="Zou X."/>
            <person name="Han Y."/>
            <person name="Worley K."/>
            <person name="Muzny D."/>
            <person name="Gibbs R."/>
        </authorList>
    </citation>
    <scope>NUCLEOTIDE SEQUENCE</scope>
    <source>
        <strain evidence="1">HAZT.00-mixed</strain>
        <tissue evidence="1">Whole organism</tissue>
    </source>
</reference>
<evidence type="ECO:0000313" key="1">
    <source>
        <dbReference type="EMBL" id="KAA0203919.1"/>
    </source>
</evidence>
<accession>A0A6A0HEL8</accession>
<proteinExistence type="predicted"/>
<dbReference type="EMBL" id="JQDR03000385">
    <property type="protein sequence ID" value="KAA0203919.1"/>
    <property type="molecule type" value="Genomic_DNA"/>
</dbReference>
<protein>
    <submittedName>
        <fullName evidence="1">Uncharacterized protein</fullName>
    </submittedName>
</protein>
<reference evidence="1" key="2">
    <citation type="journal article" date="2018" name="Environ. Sci. Technol.">
        <title>The Toxicogenome of Hyalella azteca: A Model for Sediment Ecotoxicology and Evolutionary Toxicology.</title>
        <authorList>
            <person name="Poynton H.C."/>
            <person name="Hasenbein S."/>
            <person name="Benoit J.B."/>
            <person name="Sepulveda M.S."/>
            <person name="Poelchau M.F."/>
            <person name="Hughes D.S.T."/>
            <person name="Murali S.C."/>
            <person name="Chen S."/>
            <person name="Glastad K.M."/>
            <person name="Goodisman M.A.D."/>
            <person name="Werren J.H."/>
            <person name="Vineis J.H."/>
            <person name="Bowen J.L."/>
            <person name="Friedrich M."/>
            <person name="Jones J."/>
            <person name="Robertson H.M."/>
            <person name="Feyereisen R."/>
            <person name="Mechler-Hickson A."/>
            <person name="Mathers N."/>
            <person name="Lee C.E."/>
            <person name="Colbourne J.K."/>
            <person name="Biales A."/>
            <person name="Johnston J.S."/>
            <person name="Wellborn G.A."/>
            <person name="Rosendale A.J."/>
            <person name="Cridge A.G."/>
            <person name="Munoz-Torres M.C."/>
            <person name="Bain P.A."/>
            <person name="Manny A.R."/>
            <person name="Major K.M."/>
            <person name="Lambert F.N."/>
            <person name="Vulpe C.D."/>
            <person name="Tuck P."/>
            <person name="Blalock B.J."/>
            <person name="Lin Y.Y."/>
            <person name="Smith M.E."/>
            <person name="Ochoa-Acuna H."/>
            <person name="Chen M.M."/>
            <person name="Childers C.P."/>
            <person name="Qu J."/>
            <person name="Dugan S."/>
            <person name="Lee S.L."/>
            <person name="Chao H."/>
            <person name="Dinh H."/>
            <person name="Han Y."/>
            <person name="Doddapaneni H."/>
            <person name="Worley K.C."/>
            <person name="Muzny D.M."/>
            <person name="Gibbs R.A."/>
            <person name="Richards S."/>
        </authorList>
    </citation>
    <scope>NUCLEOTIDE SEQUENCE</scope>
    <source>
        <strain evidence="1">HAZT.00-mixed</strain>
        <tissue evidence="1">Whole organism</tissue>
    </source>
</reference>
<dbReference type="Proteomes" id="UP000711488">
    <property type="component" value="Unassembled WGS sequence"/>
</dbReference>
<reference evidence="1" key="3">
    <citation type="submission" date="2019-06" db="EMBL/GenBank/DDBJ databases">
        <authorList>
            <person name="Poynton C."/>
            <person name="Hasenbein S."/>
            <person name="Benoit J.B."/>
            <person name="Sepulveda M.S."/>
            <person name="Poelchau M.F."/>
            <person name="Murali S.C."/>
            <person name="Chen S."/>
            <person name="Glastad K.M."/>
            <person name="Werren J.H."/>
            <person name="Vineis J.H."/>
            <person name="Bowen J.L."/>
            <person name="Friedrich M."/>
            <person name="Jones J."/>
            <person name="Robertson H.M."/>
            <person name="Feyereisen R."/>
            <person name="Mechler-Hickson A."/>
            <person name="Mathers N."/>
            <person name="Lee C.E."/>
            <person name="Colbourne J.K."/>
            <person name="Biales A."/>
            <person name="Johnston J.S."/>
            <person name="Wellborn G.A."/>
            <person name="Rosendale A.J."/>
            <person name="Cridge A.G."/>
            <person name="Munoz-Torres M.C."/>
            <person name="Bain P.A."/>
            <person name="Manny A.R."/>
            <person name="Major K.M."/>
            <person name="Lambert F.N."/>
            <person name="Vulpe C.D."/>
            <person name="Tuck P."/>
            <person name="Blalock B.J."/>
            <person name="Lin Y.-Y."/>
            <person name="Smith M.E."/>
            <person name="Ochoa-Acuna H."/>
            <person name="Chen M.-J.M."/>
            <person name="Childers C.P."/>
            <person name="Qu J."/>
            <person name="Dugan S."/>
            <person name="Lee S.L."/>
            <person name="Chao H."/>
            <person name="Dinh H."/>
            <person name="Han Y."/>
            <person name="Doddapaneni H."/>
            <person name="Worley K.C."/>
            <person name="Muzny D.M."/>
            <person name="Gibbs R.A."/>
            <person name="Richards S."/>
        </authorList>
    </citation>
    <scope>NUCLEOTIDE SEQUENCE</scope>
    <source>
        <strain evidence="1">HAZT.00-mixed</strain>
        <tissue evidence="1">Whole organism</tissue>
    </source>
</reference>
<gene>
    <name evidence="1" type="ORF">HAZT_HAZT002831</name>
</gene>
<comment type="caution">
    <text evidence="1">The sequence shown here is derived from an EMBL/GenBank/DDBJ whole genome shotgun (WGS) entry which is preliminary data.</text>
</comment>
<sequence length="78" mass="8488">MVVPTCAGKLILSSRGVGPSLYSVEAAPVLNIWTIMSKVRLEAFMWGAGTALGESLPRLMKPSQLEIKIKTFDLQLKV</sequence>
<name>A0A6A0HEL8_HYAAZ</name>